<organism evidence="4 5">
    <name type="scientific">Nocardia xishanensis</name>
    <dbReference type="NCBI Taxonomy" id="238964"/>
    <lineage>
        <taxon>Bacteria</taxon>
        <taxon>Bacillati</taxon>
        <taxon>Actinomycetota</taxon>
        <taxon>Actinomycetes</taxon>
        <taxon>Mycobacteriales</taxon>
        <taxon>Nocardiaceae</taxon>
        <taxon>Nocardia</taxon>
    </lineage>
</organism>
<comment type="caution">
    <text evidence="4">The sequence shown here is derived from an EMBL/GenBank/DDBJ whole genome shotgun (WGS) entry which is preliminary data.</text>
</comment>
<dbReference type="Pfam" id="PF13200">
    <property type="entry name" value="DUF4015"/>
    <property type="match status" value="1"/>
</dbReference>
<evidence type="ECO:0000313" key="5">
    <source>
        <dbReference type="Proteomes" id="UP001611415"/>
    </source>
</evidence>
<keyword evidence="2" id="KW-0812">Transmembrane</keyword>
<proteinExistence type="predicted"/>
<dbReference type="RefSeq" id="WP_397093560.1">
    <property type="nucleotide sequence ID" value="NZ_JBIRYO010000015.1"/>
</dbReference>
<dbReference type="InterPro" id="IPR017853">
    <property type="entry name" value="GH"/>
</dbReference>
<feature type="transmembrane region" description="Helical" evidence="2">
    <location>
        <begin position="12"/>
        <end position="34"/>
    </location>
</feature>
<feature type="compositionally biased region" description="Polar residues" evidence="1">
    <location>
        <begin position="126"/>
        <end position="136"/>
    </location>
</feature>
<name>A0ABW7X573_9NOCA</name>
<dbReference type="GO" id="GO:0016787">
    <property type="term" value="F:hydrolase activity"/>
    <property type="evidence" value="ECO:0007669"/>
    <property type="project" value="UniProtKB-KW"/>
</dbReference>
<dbReference type="EMBL" id="JBIRYO010000015">
    <property type="protein sequence ID" value="MFI2476221.1"/>
    <property type="molecule type" value="Genomic_DNA"/>
</dbReference>
<dbReference type="SUPFAM" id="SSF51445">
    <property type="entry name" value="(Trans)glycosidases"/>
    <property type="match status" value="1"/>
</dbReference>
<sequence>MLRRVPDTRARRLAAIAVAVVGSMLAVAVLVAAFRPAAERFTVTGLPAGVVGAASAPELALRVDVAGHDPDAVRLELDGAPVNGVVEGDDVVYHPGVLPDGAHRFTAEIPASGPLAFLRSGPRASESFTVDSTPPTVQLDRSAPARSYREPVTLRGKAIGAQRVSVGSVSAATGEDGAFEITLPRAPSGAELVAVDAAGNTTRTPLSAAAELPRIRAVHVTAHAWSHEGLREGVLDLARAGRIDTVQLDIKDEDGVVGYDSQVPLARESGAATAIYDARAALGKLHEMGLRVIGRIVAFRDPTLAGWAWHAGRTDWVVQNPGGRPYSSKYGAIAFTNFAHPEVRKYNIDLATEAAALGFDEIMYDYIRRPDGSLSSMAFPGATVDPSVSIAEFLRQSRDPVHDAGAFQSAAVFGIAATRPDQIAQDIPMMAAHLDYVAPMVYPSHWNPGEYGVANPNGQPYDIVLRSLQDFRRITEGTGAKVVPWLQDFSLGVTYGPAEVAAQIDAAAAAGIDSFVLWSPVVRYHL</sequence>
<feature type="region of interest" description="Disordered" evidence="1">
    <location>
        <begin position="125"/>
        <end position="147"/>
    </location>
</feature>
<reference evidence="4 5" key="1">
    <citation type="submission" date="2024-10" db="EMBL/GenBank/DDBJ databases">
        <title>The Natural Products Discovery Center: Release of the First 8490 Sequenced Strains for Exploring Actinobacteria Biosynthetic Diversity.</title>
        <authorList>
            <person name="Kalkreuter E."/>
            <person name="Kautsar S.A."/>
            <person name="Yang D."/>
            <person name="Bader C.D."/>
            <person name="Teijaro C.N."/>
            <person name="Fluegel L."/>
            <person name="Davis C.M."/>
            <person name="Simpson J.R."/>
            <person name="Lauterbach L."/>
            <person name="Steele A.D."/>
            <person name="Gui C."/>
            <person name="Meng S."/>
            <person name="Li G."/>
            <person name="Viehrig K."/>
            <person name="Ye F."/>
            <person name="Su P."/>
            <person name="Kiefer A.F."/>
            <person name="Nichols A."/>
            <person name="Cepeda A.J."/>
            <person name="Yan W."/>
            <person name="Fan B."/>
            <person name="Jiang Y."/>
            <person name="Adhikari A."/>
            <person name="Zheng C.-J."/>
            <person name="Schuster L."/>
            <person name="Cowan T.M."/>
            <person name="Smanski M.J."/>
            <person name="Chevrette M.G."/>
            <person name="De Carvalho L.P.S."/>
            <person name="Shen B."/>
        </authorList>
    </citation>
    <scope>NUCLEOTIDE SEQUENCE [LARGE SCALE GENOMIC DNA]</scope>
    <source>
        <strain evidence="4 5">NPDC019275</strain>
    </source>
</reference>
<keyword evidence="2" id="KW-1133">Transmembrane helix</keyword>
<keyword evidence="5" id="KW-1185">Reference proteome</keyword>
<evidence type="ECO:0000313" key="4">
    <source>
        <dbReference type="EMBL" id="MFI2476221.1"/>
    </source>
</evidence>
<dbReference type="Gene3D" id="3.20.20.80">
    <property type="entry name" value="Glycosidases"/>
    <property type="match status" value="1"/>
</dbReference>
<dbReference type="InterPro" id="IPR025275">
    <property type="entry name" value="DUF4015"/>
</dbReference>
<evidence type="ECO:0000256" key="2">
    <source>
        <dbReference type="SAM" id="Phobius"/>
    </source>
</evidence>
<evidence type="ECO:0000256" key="1">
    <source>
        <dbReference type="SAM" id="MobiDB-lite"/>
    </source>
</evidence>
<protein>
    <submittedName>
        <fullName evidence="4">Glycoside hydrolase</fullName>
    </submittedName>
</protein>
<dbReference type="Proteomes" id="UP001611415">
    <property type="component" value="Unassembled WGS sequence"/>
</dbReference>
<evidence type="ECO:0000259" key="3">
    <source>
        <dbReference type="Pfam" id="PF13200"/>
    </source>
</evidence>
<gene>
    <name evidence="4" type="ORF">ACH49W_22815</name>
</gene>
<feature type="domain" description="DUF4015" evidence="3">
    <location>
        <begin position="217"/>
        <end position="524"/>
    </location>
</feature>
<keyword evidence="2" id="KW-0472">Membrane</keyword>
<keyword evidence="4" id="KW-0378">Hydrolase</keyword>
<accession>A0ABW7X573</accession>